<feature type="compositionally biased region" description="Basic and acidic residues" evidence="1">
    <location>
        <begin position="336"/>
        <end position="353"/>
    </location>
</feature>
<feature type="compositionally biased region" description="Acidic residues" evidence="1">
    <location>
        <begin position="354"/>
        <end position="376"/>
    </location>
</feature>
<evidence type="ECO:0000313" key="3">
    <source>
        <dbReference type="Proteomes" id="UP000236740"/>
    </source>
</evidence>
<dbReference type="InterPro" id="IPR055969">
    <property type="entry name" value="DUF7547"/>
</dbReference>
<feature type="compositionally biased region" description="Basic and acidic residues" evidence="1">
    <location>
        <begin position="265"/>
        <end position="274"/>
    </location>
</feature>
<protein>
    <submittedName>
        <fullName evidence="2">Uncharacterized protein</fullName>
    </submittedName>
</protein>
<dbReference type="GeneID" id="39858194"/>
<feature type="compositionally biased region" description="Gly residues" evidence="1">
    <location>
        <begin position="381"/>
        <end position="390"/>
    </location>
</feature>
<keyword evidence="3" id="KW-1185">Reference proteome</keyword>
<dbReference type="EMBL" id="FNVN01000003">
    <property type="protein sequence ID" value="SEG52043.1"/>
    <property type="molecule type" value="Genomic_DNA"/>
</dbReference>
<feature type="compositionally biased region" description="Basic and acidic residues" evidence="1">
    <location>
        <begin position="158"/>
        <end position="189"/>
    </location>
</feature>
<evidence type="ECO:0000313" key="2">
    <source>
        <dbReference type="EMBL" id="SEG52043.1"/>
    </source>
</evidence>
<feature type="region of interest" description="Disordered" evidence="1">
    <location>
        <begin position="103"/>
        <end position="130"/>
    </location>
</feature>
<feature type="compositionally biased region" description="Acidic residues" evidence="1">
    <location>
        <begin position="326"/>
        <end position="335"/>
    </location>
</feature>
<evidence type="ECO:0000256" key="1">
    <source>
        <dbReference type="SAM" id="MobiDB-lite"/>
    </source>
</evidence>
<gene>
    <name evidence="2" type="ORF">SAMN04488133_2515</name>
</gene>
<dbReference type="AlphaFoldDB" id="A0A1H6ATQ0"/>
<reference evidence="2 3" key="1">
    <citation type="submission" date="2016-10" db="EMBL/GenBank/DDBJ databases">
        <authorList>
            <person name="de Groot N.N."/>
        </authorList>
    </citation>
    <scope>NUCLEOTIDE SEQUENCE [LARGE SCALE GENOMIC DNA]</scope>
    <source>
        <strain evidence="2 3">CGMCC 1.10331</strain>
    </source>
</reference>
<feature type="compositionally biased region" description="Acidic residues" evidence="1">
    <location>
        <begin position="228"/>
        <end position="241"/>
    </location>
</feature>
<accession>A0A1H6ATQ0</accession>
<feature type="compositionally biased region" description="Basic and acidic residues" evidence="1">
    <location>
        <begin position="24"/>
        <end position="47"/>
    </location>
</feature>
<feature type="compositionally biased region" description="Acidic residues" evidence="1">
    <location>
        <begin position="283"/>
        <end position="300"/>
    </location>
</feature>
<feature type="compositionally biased region" description="Basic and acidic residues" evidence="1">
    <location>
        <begin position="103"/>
        <end position="115"/>
    </location>
</feature>
<feature type="compositionally biased region" description="Acidic residues" evidence="1">
    <location>
        <begin position="250"/>
        <end position="261"/>
    </location>
</feature>
<sequence>MPPADRDDDLRDLVDELEATLTDLRGELREGGSGEGGRSDPVRDRAGRRAGPARRSVPERPRPPSLSELFRFTEQYTLPTLIATLETAIQSLELLRGVLRLADPERSAFDPENRSGRSSAARMTDGVAGVGRGAVTGVERALSELQTALSESELPEDEPARDLLEDARRLSEEVSERLAEASGERERGRSGSRRASNAGGTPGGRSAADASGGSGPVEIEVTDAGLGAEDETTDEEGDDGSDSGRRDDGVADDAPEVDVEAELASIKEEVEPRAGRGGAAEDAGGEAAEEAGDNADEAGDDADKSGDNAGEAGDDADKSGDNAGEAGDDADGTDDNAERPDYETDDNAERDGTDDVAGDEPDEAAGETDEADDVDERGDRGVGNGTDAGR</sequence>
<feature type="compositionally biased region" description="Low complexity" evidence="1">
    <location>
        <begin position="193"/>
        <end position="211"/>
    </location>
</feature>
<organism evidence="2 3">
    <name type="scientific">Halobellus limi</name>
    <dbReference type="NCBI Taxonomy" id="699433"/>
    <lineage>
        <taxon>Archaea</taxon>
        <taxon>Methanobacteriati</taxon>
        <taxon>Methanobacteriota</taxon>
        <taxon>Stenosarchaea group</taxon>
        <taxon>Halobacteria</taxon>
        <taxon>Halobacteriales</taxon>
        <taxon>Haloferacaceae</taxon>
        <taxon>Halobellus</taxon>
    </lineage>
</organism>
<proteinExistence type="predicted"/>
<dbReference type="RefSeq" id="WP_235010797.1">
    <property type="nucleotide sequence ID" value="NZ_CP031311.1"/>
</dbReference>
<dbReference type="Pfam" id="PF24414">
    <property type="entry name" value="DUF7547"/>
    <property type="match status" value="1"/>
</dbReference>
<name>A0A1H6ATQ0_9EURY</name>
<feature type="region of interest" description="Disordered" evidence="1">
    <location>
        <begin position="146"/>
        <end position="390"/>
    </location>
</feature>
<feature type="region of interest" description="Disordered" evidence="1">
    <location>
        <begin position="22"/>
        <end position="68"/>
    </location>
</feature>
<dbReference type="Proteomes" id="UP000236740">
    <property type="component" value="Unassembled WGS sequence"/>
</dbReference>